<keyword evidence="2" id="KW-1185">Reference proteome</keyword>
<dbReference type="Proteomes" id="UP000325286">
    <property type="component" value="Chromosome"/>
</dbReference>
<proteinExistence type="predicted"/>
<dbReference type="CDD" id="cd16377">
    <property type="entry name" value="23S_rRNA_IVP_like"/>
    <property type="match status" value="1"/>
</dbReference>
<name>A0A5B9QXE3_9BACT</name>
<evidence type="ECO:0000313" key="2">
    <source>
        <dbReference type="Proteomes" id="UP000325286"/>
    </source>
</evidence>
<dbReference type="AlphaFoldDB" id="A0A5B9QXE3"/>
<dbReference type="SUPFAM" id="SSF158446">
    <property type="entry name" value="IVS-encoded protein-like"/>
    <property type="match status" value="1"/>
</dbReference>
<sequence length="106" mass="11970">MKLVEKVYDVTHRFPSEERFGLVSQMRRCAVSIPSNIAEGAAKNSAADYSRFLTIAIGSVAELDTQLELSKRLTFLTEEDHQNLDNQLGSISRMLVALRRSIRNSR</sequence>
<dbReference type="PANTHER" id="PTHR38471">
    <property type="entry name" value="FOUR HELIX BUNDLE PROTEIN"/>
    <property type="match status" value="1"/>
</dbReference>
<organism evidence="1 2">
    <name type="scientific">Roseimaritima ulvae</name>
    <dbReference type="NCBI Taxonomy" id="980254"/>
    <lineage>
        <taxon>Bacteria</taxon>
        <taxon>Pseudomonadati</taxon>
        <taxon>Planctomycetota</taxon>
        <taxon>Planctomycetia</taxon>
        <taxon>Pirellulales</taxon>
        <taxon>Pirellulaceae</taxon>
        <taxon>Roseimaritima</taxon>
    </lineage>
</organism>
<accession>A0A5B9QXE3</accession>
<dbReference type="Pfam" id="PF05635">
    <property type="entry name" value="23S_rRNA_IVP"/>
    <property type="match status" value="1"/>
</dbReference>
<dbReference type="NCBIfam" id="TIGR02436">
    <property type="entry name" value="four helix bundle protein"/>
    <property type="match status" value="1"/>
</dbReference>
<protein>
    <recommendedName>
        <fullName evidence="3">Four helix bundle protein</fullName>
    </recommendedName>
</protein>
<dbReference type="EMBL" id="CP042914">
    <property type="protein sequence ID" value="QEG42480.1"/>
    <property type="molecule type" value="Genomic_DNA"/>
</dbReference>
<dbReference type="Gene3D" id="1.20.1440.60">
    <property type="entry name" value="23S rRNA-intervening sequence"/>
    <property type="match status" value="1"/>
</dbReference>
<evidence type="ECO:0008006" key="3">
    <source>
        <dbReference type="Google" id="ProtNLM"/>
    </source>
</evidence>
<reference evidence="1 2" key="1">
    <citation type="submission" date="2019-08" db="EMBL/GenBank/DDBJ databases">
        <title>Deep-cultivation of Planctomycetes and their phenomic and genomic characterization uncovers novel biology.</title>
        <authorList>
            <person name="Wiegand S."/>
            <person name="Jogler M."/>
            <person name="Boedeker C."/>
            <person name="Pinto D."/>
            <person name="Vollmers J."/>
            <person name="Rivas-Marin E."/>
            <person name="Kohn T."/>
            <person name="Peeters S.H."/>
            <person name="Heuer A."/>
            <person name="Rast P."/>
            <person name="Oberbeckmann S."/>
            <person name="Bunk B."/>
            <person name="Jeske O."/>
            <person name="Meyerdierks A."/>
            <person name="Storesund J.E."/>
            <person name="Kallscheuer N."/>
            <person name="Luecker S."/>
            <person name="Lage O.M."/>
            <person name="Pohl T."/>
            <person name="Merkel B.J."/>
            <person name="Hornburger P."/>
            <person name="Mueller R.-W."/>
            <person name="Bruemmer F."/>
            <person name="Labrenz M."/>
            <person name="Spormann A.M."/>
            <person name="Op den Camp H."/>
            <person name="Overmann J."/>
            <person name="Amann R."/>
            <person name="Jetten M.S.M."/>
            <person name="Mascher T."/>
            <person name="Medema M.H."/>
            <person name="Devos D.P."/>
            <person name="Kaster A.-K."/>
            <person name="Ovreas L."/>
            <person name="Rohde M."/>
            <person name="Galperin M.Y."/>
            <person name="Jogler C."/>
        </authorList>
    </citation>
    <scope>NUCLEOTIDE SEQUENCE [LARGE SCALE GENOMIC DNA]</scope>
    <source>
        <strain evidence="1 2">UC8</strain>
    </source>
</reference>
<evidence type="ECO:0000313" key="1">
    <source>
        <dbReference type="EMBL" id="QEG42480.1"/>
    </source>
</evidence>
<gene>
    <name evidence="1" type="ORF">UC8_45190</name>
</gene>
<dbReference type="InterPro" id="IPR012657">
    <property type="entry name" value="23S_rRNA-intervening_sequence"/>
</dbReference>
<dbReference type="PANTHER" id="PTHR38471:SF2">
    <property type="entry name" value="FOUR HELIX BUNDLE PROTEIN"/>
    <property type="match status" value="1"/>
</dbReference>
<dbReference type="InterPro" id="IPR036583">
    <property type="entry name" value="23S_rRNA_IVS_sf"/>
</dbReference>
<dbReference type="KEGG" id="rul:UC8_45190"/>